<dbReference type="Proteomes" id="UP000186904">
    <property type="component" value="Unassembled WGS sequence"/>
</dbReference>
<keyword evidence="3" id="KW-1185">Reference proteome</keyword>
<name>A0A1I4MQX9_9GAMM</name>
<evidence type="ECO:0000313" key="4">
    <source>
        <dbReference type="Proteomes" id="UP000186904"/>
    </source>
</evidence>
<dbReference type="AlphaFoldDB" id="A0A1I4MQX9"/>
<proteinExistence type="predicted"/>
<evidence type="ECO:0000313" key="2">
    <source>
        <dbReference type="EMBL" id="SFM05413.1"/>
    </source>
</evidence>
<accession>A0A1I4MQX9</accession>
<evidence type="ECO:0000313" key="3">
    <source>
        <dbReference type="Proteomes" id="UP000186599"/>
    </source>
</evidence>
<gene>
    <name evidence="2" type="ORF">SAMN04487855_2159</name>
    <name evidence="1" type="ORF">SAMN05216589_2160</name>
</gene>
<sequence>MSHTKRLYTGSANRRVVMYRTLDSSTLECIRFCDQFFRTLLRPITSNKQT</sequence>
<evidence type="ECO:0000313" key="1">
    <source>
        <dbReference type="EMBL" id="SES04716.1"/>
    </source>
</evidence>
<protein>
    <submittedName>
        <fullName evidence="2">Uncharacterized protein</fullName>
    </submittedName>
</protein>
<dbReference type="EMBL" id="FOGN01000003">
    <property type="protein sequence ID" value="SES04716.1"/>
    <property type="molecule type" value="Genomic_DNA"/>
</dbReference>
<organism evidence="2 3">
    <name type="scientific">Halopseudomonas bauzanensis</name>
    <dbReference type="NCBI Taxonomy" id="653930"/>
    <lineage>
        <taxon>Bacteria</taxon>
        <taxon>Pseudomonadati</taxon>
        <taxon>Pseudomonadota</taxon>
        <taxon>Gammaproteobacteria</taxon>
        <taxon>Pseudomonadales</taxon>
        <taxon>Pseudomonadaceae</taxon>
        <taxon>Halopseudomonas</taxon>
    </lineage>
</organism>
<dbReference type="EMBL" id="FOUA01000003">
    <property type="protein sequence ID" value="SFM05413.1"/>
    <property type="molecule type" value="Genomic_DNA"/>
</dbReference>
<dbReference type="Proteomes" id="UP000186599">
    <property type="component" value="Unassembled WGS sequence"/>
</dbReference>
<reference evidence="3 4" key="1">
    <citation type="submission" date="2016-10" db="EMBL/GenBank/DDBJ databases">
        <authorList>
            <person name="de Groot N.N."/>
        </authorList>
    </citation>
    <scope>NUCLEOTIDE SEQUENCE [LARGE SCALE GENOMIC DNA]</scope>
    <source>
        <strain evidence="2 3">CGMCC 1.9095</strain>
        <strain evidence="1 4">DSM 22558</strain>
    </source>
</reference>